<dbReference type="Pfam" id="PF04082">
    <property type="entry name" value="Fungal_trans"/>
    <property type="match status" value="1"/>
</dbReference>
<protein>
    <recommendedName>
        <fullName evidence="9">C2H2-type domain-containing protein</fullName>
    </recommendedName>
</protein>
<organism evidence="10 11">
    <name type="scientific">Penicillium salamii</name>
    <dbReference type="NCBI Taxonomy" id="1612424"/>
    <lineage>
        <taxon>Eukaryota</taxon>
        <taxon>Fungi</taxon>
        <taxon>Dikarya</taxon>
        <taxon>Ascomycota</taxon>
        <taxon>Pezizomycotina</taxon>
        <taxon>Eurotiomycetes</taxon>
        <taxon>Eurotiomycetidae</taxon>
        <taxon>Eurotiales</taxon>
        <taxon>Aspergillaceae</taxon>
        <taxon>Penicillium</taxon>
    </lineage>
</organism>
<dbReference type="GO" id="GO:0008270">
    <property type="term" value="F:zinc ion binding"/>
    <property type="evidence" value="ECO:0007669"/>
    <property type="project" value="UniProtKB-KW"/>
</dbReference>
<evidence type="ECO:0000256" key="5">
    <source>
        <dbReference type="ARBA" id="ARBA00022833"/>
    </source>
</evidence>
<keyword evidence="6" id="KW-0539">Nucleus</keyword>
<dbReference type="SMART" id="SM00355">
    <property type="entry name" value="ZnF_C2H2"/>
    <property type="match status" value="2"/>
</dbReference>
<dbReference type="AlphaFoldDB" id="A0A9W4IPF9"/>
<proteinExistence type="predicted"/>
<evidence type="ECO:0000256" key="2">
    <source>
        <dbReference type="ARBA" id="ARBA00022723"/>
    </source>
</evidence>
<feature type="domain" description="C2H2-type" evidence="9">
    <location>
        <begin position="21"/>
        <end position="48"/>
    </location>
</feature>
<dbReference type="GO" id="GO:0005634">
    <property type="term" value="C:nucleus"/>
    <property type="evidence" value="ECO:0007669"/>
    <property type="project" value="UniProtKB-SubCell"/>
</dbReference>
<dbReference type="Proteomes" id="UP001152592">
    <property type="component" value="Unassembled WGS sequence"/>
</dbReference>
<keyword evidence="2" id="KW-0479">Metal-binding</keyword>
<keyword evidence="5" id="KW-0862">Zinc</keyword>
<evidence type="ECO:0000256" key="7">
    <source>
        <dbReference type="PROSITE-ProRule" id="PRU00042"/>
    </source>
</evidence>
<evidence type="ECO:0000256" key="1">
    <source>
        <dbReference type="ARBA" id="ARBA00004123"/>
    </source>
</evidence>
<dbReference type="SUPFAM" id="SSF57667">
    <property type="entry name" value="beta-beta-alpha zinc fingers"/>
    <property type="match status" value="1"/>
</dbReference>
<dbReference type="Gene3D" id="3.30.160.60">
    <property type="entry name" value="Classic Zinc Finger"/>
    <property type="match status" value="2"/>
</dbReference>
<dbReference type="GO" id="GO:0000978">
    <property type="term" value="F:RNA polymerase II cis-regulatory region sequence-specific DNA binding"/>
    <property type="evidence" value="ECO:0007669"/>
    <property type="project" value="InterPro"/>
</dbReference>
<dbReference type="CDD" id="cd12148">
    <property type="entry name" value="fungal_TF_MHR"/>
    <property type="match status" value="1"/>
</dbReference>
<accession>A0A9W4IPF9</accession>
<evidence type="ECO:0000256" key="6">
    <source>
        <dbReference type="ARBA" id="ARBA00023242"/>
    </source>
</evidence>
<dbReference type="OrthoDB" id="5596422at2759"/>
<dbReference type="InterPro" id="IPR013087">
    <property type="entry name" value="Znf_C2H2_type"/>
</dbReference>
<dbReference type="GO" id="GO:0006351">
    <property type="term" value="P:DNA-templated transcription"/>
    <property type="evidence" value="ECO:0007669"/>
    <property type="project" value="InterPro"/>
</dbReference>
<dbReference type="EMBL" id="CAJVPD010000099">
    <property type="protein sequence ID" value="CAG8318568.1"/>
    <property type="molecule type" value="Genomic_DNA"/>
</dbReference>
<dbReference type="PROSITE" id="PS50157">
    <property type="entry name" value="ZINC_FINGER_C2H2_2"/>
    <property type="match status" value="2"/>
</dbReference>
<keyword evidence="3" id="KW-0677">Repeat</keyword>
<gene>
    <name evidence="10" type="ORF">PSALAMII_LOCUS2261</name>
</gene>
<comment type="subcellular location">
    <subcellularLocation>
        <location evidence="1">Nucleus</location>
    </subcellularLocation>
</comment>
<feature type="compositionally biased region" description="Basic and acidic residues" evidence="8">
    <location>
        <begin position="71"/>
        <end position="80"/>
    </location>
</feature>
<dbReference type="InterPro" id="IPR007219">
    <property type="entry name" value="XnlR_reg_dom"/>
</dbReference>
<dbReference type="InterPro" id="IPR051059">
    <property type="entry name" value="VerF-like"/>
</dbReference>
<feature type="compositionally biased region" description="Polar residues" evidence="8">
    <location>
        <begin position="90"/>
        <end position="101"/>
    </location>
</feature>
<evidence type="ECO:0000259" key="9">
    <source>
        <dbReference type="PROSITE" id="PS50157"/>
    </source>
</evidence>
<feature type="region of interest" description="Disordered" evidence="8">
    <location>
        <begin position="71"/>
        <end position="141"/>
    </location>
</feature>
<feature type="compositionally biased region" description="Polar residues" evidence="8">
    <location>
        <begin position="131"/>
        <end position="141"/>
    </location>
</feature>
<feature type="domain" description="C2H2-type" evidence="9">
    <location>
        <begin position="49"/>
        <end position="76"/>
    </location>
</feature>
<name>A0A9W4IPF9_9EURO</name>
<dbReference type="PANTHER" id="PTHR40626">
    <property type="entry name" value="MIP31509P"/>
    <property type="match status" value="1"/>
</dbReference>
<reference evidence="10" key="1">
    <citation type="submission" date="2021-07" db="EMBL/GenBank/DDBJ databases">
        <authorList>
            <person name="Branca A.L. A."/>
        </authorList>
    </citation>
    <scope>NUCLEOTIDE SEQUENCE</scope>
</reference>
<evidence type="ECO:0000313" key="10">
    <source>
        <dbReference type="EMBL" id="CAG8318568.1"/>
    </source>
</evidence>
<evidence type="ECO:0000256" key="8">
    <source>
        <dbReference type="SAM" id="MobiDB-lite"/>
    </source>
</evidence>
<dbReference type="InterPro" id="IPR036236">
    <property type="entry name" value="Znf_C2H2_sf"/>
</dbReference>
<evidence type="ECO:0000256" key="3">
    <source>
        <dbReference type="ARBA" id="ARBA00022737"/>
    </source>
</evidence>
<dbReference type="PANTHER" id="PTHR40626:SF10">
    <property type="entry name" value="C2H2-TYPE DOMAIN-CONTAINING PROTEIN"/>
    <property type="match status" value="1"/>
</dbReference>
<dbReference type="GO" id="GO:0000981">
    <property type="term" value="F:DNA-binding transcription factor activity, RNA polymerase II-specific"/>
    <property type="evidence" value="ECO:0007669"/>
    <property type="project" value="InterPro"/>
</dbReference>
<dbReference type="PROSITE" id="PS00028">
    <property type="entry name" value="ZINC_FINGER_C2H2_1"/>
    <property type="match status" value="1"/>
</dbReference>
<evidence type="ECO:0000313" key="11">
    <source>
        <dbReference type="Proteomes" id="UP001152592"/>
    </source>
</evidence>
<dbReference type="GO" id="GO:0000785">
    <property type="term" value="C:chromatin"/>
    <property type="evidence" value="ECO:0007669"/>
    <property type="project" value="TreeGrafter"/>
</dbReference>
<evidence type="ECO:0000256" key="4">
    <source>
        <dbReference type="ARBA" id="ARBA00022771"/>
    </source>
</evidence>
<sequence>MESHLHLIGPSQQRKAVRRERICVYCNRHFRREEHLQRHLLTHTKEKPFKCHCSAAFARRDLLRRHDRIAHPEQRVSGSHEKRHFPPSPTATTALSQNGQIPSPPSSSLTHLSGMNDEVETSFGDLPFSHAPSTGHNPQTSLEESGQVYEFMRFLDSVGIPSEWAPIDVIGRDASQLSSDSVLENRIQTPANEVDYQTFHSWLPSNSQAAQPLTTFPDFGESKDWSEPSQTKTKLSKFTVTEGQRLHMIQKLESFRSEVPDFCLPSRHILTRYLGSFFEGFHSHLLFIHIPTFELSDQSIECALAIMAAGAQSRFEHNNANRLFHASQSILIRRIAHHNFDDIASSLSTDIPRTAYTTGSQAEADDDSIHIAQCLLILMGYGSWGDSSLLKAAFRLRSLLTQYLRICGMREAPVSGKLSWNEWIRNETARRTKLVCFCFLNIHSVAYNAAASIRSSEIFLRLPCTTREWNATSTQKWEAAHSGIEAEQLEFPVVLDRMLRSSDKVVTLSPIPSPLGSYVVLQGLIQRCSLVRDLALGLPNEPSHLPSEELNKLEGALRSWTFIWQQAPESSLDPLNENGPIAFTSSSLLGLAYIRLSLNIGPFRSLETRDPAIIANSLLKCPLPERGPRLTPALIYAVHAMTIPVRLGIDFLARSQAFFLSVRYCLASMECAVFLSKWLLTLVPSMADLTGINYITEFEIRVLTWIRDILQEANDSIDAENEERPPFVKPFDMSVTVLRLWARFFCGNSQWPFINIIGLALQRYSSLI</sequence>
<comment type="caution">
    <text evidence="10">The sequence shown here is derived from an EMBL/GenBank/DDBJ whole genome shotgun (WGS) entry which is preliminary data.</text>
</comment>
<keyword evidence="4 7" id="KW-0863">Zinc-finger</keyword>